<organism evidence="5 6">
    <name type="scientific">Monodon monoceros</name>
    <name type="common">Narwhal</name>
    <name type="synonym">Ceratodon monodon</name>
    <dbReference type="NCBI Taxonomy" id="40151"/>
    <lineage>
        <taxon>Eukaryota</taxon>
        <taxon>Metazoa</taxon>
        <taxon>Chordata</taxon>
        <taxon>Craniata</taxon>
        <taxon>Vertebrata</taxon>
        <taxon>Euteleostomi</taxon>
        <taxon>Mammalia</taxon>
        <taxon>Eutheria</taxon>
        <taxon>Laurasiatheria</taxon>
        <taxon>Artiodactyla</taxon>
        <taxon>Whippomorpha</taxon>
        <taxon>Cetacea</taxon>
        <taxon>Odontoceti</taxon>
        <taxon>Monodontidae</taxon>
        <taxon>Monodon</taxon>
    </lineage>
</organism>
<gene>
    <name evidence="5" type="ORF">EI555_015032</name>
</gene>
<dbReference type="GO" id="GO:0010468">
    <property type="term" value="P:regulation of gene expression"/>
    <property type="evidence" value="ECO:0007669"/>
    <property type="project" value="TreeGrafter"/>
</dbReference>
<comment type="caution">
    <text evidence="5">The sequence shown here is derived from an EMBL/GenBank/DDBJ whole genome shotgun (WGS) entry which is preliminary data.</text>
</comment>
<keyword evidence="2" id="KW-0863">Zinc-finger</keyword>
<keyword evidence="1" id="KW-0479">Metal-binding</keyword>
<evidence type="ECO:0000256" key="4">
    <source>
        <dbReference type="SAM" id="MobiDB-lite"/>
    </source>
</evidence>
<dbReference type="GO" id="GO:0008270">
    <property type="term" value="F:zinc ion binding"/>
    <property type="evidence" value="ECO:0007669"/>
    <property type="project" value="UniProtKB-KW"/>
</dbReference>
<dbReference type="PANTHER" id="PTHR46858:SF13">
    <property type="entry name" value="E3 UBIQUITIN-PROTEIN LIGASE MDM2"/>
    <property type="match status" value="1"/>
</dbReference>
<reference evidence="6" key="1">
    <citation type="journal article" date="2019" name="IScience">
        <title>Narwhal Genome Reveals Long-Term Low Genetic Diversity despite Current Large Abundance Size.</title>
        <authorList>
            <person name="Westbury M.V."/>
            <person name="Petersen B."/>
            <person name="Garde E."/>
            <person name="Heide-Jorgensen M.P."/>
            <person name="Lorenzen E.D."/>
        </authorList>
    </citation>
    <scope>NUCLEOTIDE SEQUENCE [LARGE SCALE GENOMIC DNA]</scope>
</reference>
<dbReference type="AlphaFoldDB" id="A0A4U1ERI1"/>
<dbReference type="GO" id="GO:0002039">
    <property type="term" value="F:p53 binding"/>
    <property type="evidence" value="ECO:0007669"/>
    <property type="project" value="TreeGrafter"/>
</dbReference>
<sequence length="977" mass="111032">MSIYVMLFHMAKLCPDVAKCLTQSQHMPVAMQYLWNLCFHARALGHASITKGKEILTIRGTTAKQKVEKIGAALDKSKLIRPICRKVRKGLENRDINQHLQCEEEDARLLVGLSHADMKEIIVNLTAWCSKLGTSVVDRLDEEDGNKKKMKVHFFTALTKPKASHYQHVSLFSIMLEGVSHDLDDQATEVEMLSKPEVEVLNFGKHRVKNDHPKKNNEFRENSLYIKFYESFRWAWRHEFCKIALKSAVLRSTQVGTKFNGFPYPPTAYPIVMDPCTQLAGSPNGTSVAAMMLKEQIKDIRLRDTMWPISSRNAAEYFITCFVVVQEQPDRFLVDASLGNLVVAKEQIAIGTSPLEVDLLKGRDETTPAHKTTAIQLECNGDAKVQENMPDSALGAKDTNNKVFFFRYVDLAHVGARDTGTMPEAPEEVRNKEKQADRDRVREGFERYYTNLEKDAKKNLQRGIYVVQEVAENSQRCHQIRTVMPLPEDKGKMSEKASLENSTQGEDGFDVPDWEKQKTKPYIINPYSTTSNSQEDVSEFEREETQDKEASMESSFPLNVIDPCVICHSPPKNSCILRGNTGHLMECFTCQHAEQRPGCGFRGRKSQKAEVEILRESHQRFIITSVNLTVTMGALFFSQVARRSKEKHMDSILTFILDLQPKSSVVYSYPEGRSLFLLTKTYIRDLPIFKANTRPGSELVNPYDKESCWGDAVSPKPIFLQTRPRNTVLSFIRDVFVNSCNVTRRVTERKSMVEYRIVWKGSGKKEGKDVDSSIHFPIFKPHRDTMPSVDFSGVNCNQVMVDGCAVEHKYCKNVNNYSRKFKRSCYDRIDGLIEARTLVDMTYGKYSVATIFCNLGVHLKASEPMQIDMDYSKLVSCHTALLVLKDTAWKMAGVGMALRDIFPRWQVESHYASTINPSGSNGKSLNEIEINIGCKHMTVMNAKHLMARKPGHFNNMAKKKPQIIPELDTKKTQTMLQ</sequence>
<proteinExistence type="predicted"/>
<feature type="non-terminal residue" evidence="5">
    <location>
        <position position="977"/>
    </location>
</feature>
<feature type="region of interest" description="Disordered" evidence="4">
    <location>
        <begin position="419"/>
        <end position="438"/>
    </location>
</feature>
<name>A0A4U1ERI1_MONMO</name>
<feature type="compositionally biased region" description="Basic and acidic residues" evidence="4">
    <location>
        <begin position="539"/>
        <end position="551"/>
    </location>
</feature>
<dbReference type="GO" id="GO:0016567">
    <property type="term" value="P:protein ubiquitination"/>
    <property type="evidence" value="ECO:0007669"/>
    <property type="project" value="TreeGrafter"/>
</dbReference>
<evidence type="ECO:0000256" key="2">
    <source>
        <dbReference type="ARBA" id="ARBA00022771"/>
    </source>
</evidence>
<feature type="compositionally biased region" description="Basic and acidic residues" evidence="4">
    <location>
        <begin position="489"/>
        <end position="498"/>
    </location>
</feature>
<feature type="region of interest" description="Disordered" evidence="4">
    <location>
        <begin position="489"/>
        <end position="553"/>
    </location>
</feature>
<dbReference type="PANTHER" id="PTHR46858">
    <property type="entry name" value="OS05G0521000 PROTEIN"/>
    <property type="match status" value="1"/>
</dbReference>
<feature type="compositionally biased region" description="Basic and acidic residues" evidence="4">
    <location>
        <begin position="427"/>
        <end position="438"/>
    </location>
</feature>
<evidence type="ECO:0000256" key="1">
    <source>
        <dbReference type="ARBA" id="ARBA00022723"/>
    </source>
</evidence>
<evidence type="ECO:0000313" key="6">
    <source>
        <dbReference type="Proteomes" id="UP000308365"/>
    </source>
</evidence>
<dbReference type="InterPro" id="IPR013083">
    <property type="entry name" value="Znf_RING/FYVE/PHD"/>
</dbReference>
<evidence type="ECO:0000256" key="3">
    <source>
        <dbReference type="ARBA" id="ARBA00022833"/>
    </source>
</evidence>
<feature type="compositionally biased region" description="Polar residues" evidence="4">
    <location>
        <begin position="526"/>
        <end position="535"/>
    </location>
</feature>
<protein>
    <submittedName>
        <fullName evidence="5">Uncharacterized protein</fullName>
    </submittedName>
</protein>
<evidence type="ECO:0000313" key="5">
    <source>
        <dbReference type="EMBL" id="TKC38777.1"/>
    </source>
</evidence>
<dbReference type="GO" id="GO:0061630">
    <property type="term" value="F:ubiquitin protein ligase activity"/>
    <property type="evidence" value="ECO:0007669"/>
    <property type="project" value="TreeGrafter"/>
</dbReference>
<dbReference type="Proteomes" id="UP000308365">
    <property type="component" value="Unassembled WGS sequence"/>
</dbReference>
<dbReference type="GO" id="GO:0043066">
    <property type="term" value="P:negative regulation of apoptotic process"/>
    <property type="evidence" value="ECO:0007669"/>
    <property type="project" value="TreeGrafter"/>
</dbReference>
<accession>A0A4U1ERI1</accession>
<keyword evidence="3" id="KW-0862">Zinc</keyword>
<dbReference type="EMBL" id="RWIC01000942">
    <property type="protein sequence ID" value="TKC38777.1"/>
    <property type="molecule type" value="Genomic_DNA"/>
</dbReference>
<dbReference type="Gene3D" id="3.30.40.10">
    <property type="entry name" value="Zinc/RING finger domain, C3HC4 (zinc finger)"/>
    <property type="match status" value="1"/>
</dbReference>